<evidence type="ECO:0000256" key="1">
    <source>
        <dbReference type="SAM" id="MobiDB-lite"/>
    </source>
</evidence>
<name>A0A8K0KI96_LADFU</name>
<evidence type="ECO:0000313" key="4">
    <source>
        <dbReference type="Proteomes" id="UP000792457"/>
    </source>
</evidence>
<comment type="caution">
    <text evidence="3">The sequence shown here is derived from an EMBL/GenBank/DDBJ whole genome shotgun (WGS) entry which is preliminary data.</text>
</comment>
<keyword evidence="2" id="KW-1133">Transmembrane helix</keyword>
<organism evidence="3 4">
    <name type="scientific">Ladona fulva</name>
    <name type="common">Scarce chaser dragonfly</name>
    <name type="synonym">Libellula fulva</name>
    <dbReference type="NCBI Taxonomy" id="123851"/>
    <lineage>
        <taxon>Eukaryota</taxon>
        <taxon>Metazoa</taxon>
        <taxon>Ecdysozoa</taxon>
        <taxon>Arthropoda</taxon>
        <taxon>Hexapoda</taxon>
        <taxon>Insecta</taxon>
        <taxon>Pterygota</taxon>
        <taxon>Palaeoptera</taxon>
        <taxon>Odonata</taxon>
        <taxon>Epiprocta</taxon>
        <taxon>Anisoptera</taxon>
        <taxon>Libelluloidea</taxon>
        <taxon>Libellulidae</taxon>
        <taxon>Ladona</taxon>
    </lineage>
</organism>
<sequence>MGRYEFDDFVESVWPVIIIMFVVIALCTCLCFACPCCPWYKRRRQGTVYQNITHPVTRVEITSASNPTGYPITQQAVVNPSTLPYPVQQTPYPTQPAGMVQTSITTYQAPIPNYDPTVPYPAQHPYGQPPPYSEAANAPIPSVPSVPEAYAKQAPFNPNYAQ</sequence>
<dbReference type="EMBL" id="KZ308942">
    <property type="protein sequence ID" value="KAG8235726.1"/>
    <property type="molecule type" value="Genomic_DNA"/>
</dbReference>
<keyword evidence="4" id="KW-1185">Reference proteome</keyword>
<feature type="transmembrane region" description="Helical" evidence="2">
    <location>
        <begin position="12"/>
        <end position="34"/>
    </location>
</feature>
<reference evidence="3" key="1">
    <citation type="submission" date="2013-04" db="EMBL/GenBank/DDBJ databases">
        <authorList>
            <person name="Qu J."/>
            <person name="Murali S.C."/>
            <person name="Bandaranaike D."/>
            <person name="Bellair M."/>
            <person name="Blankenburg K."/>
            <person name="Chao H."/>
            <person name="Dinh H."/>
            <person name="Doddapaneni H."/>
            <person name="Downs B."/>
            <person name="Dugan-Rocha S."/>
            <person name="Elkadiri S."/>
            <person name="Gnanaolivu R.D."/>
            <person name="Hernandez B."/>
            <person name="Javaid M."/>
            <person name="Jayaseelan J.C."/>
            <person name="Lee S."/>
            <person name="Li M."/>
            <person name="Ming W."/>
            <person name="Munidasa M."/>
            <person name="Muniz J."/>
            <person name="Nguyen L."/>
            <person name="Ongeri F."/>
            <person name="Osuji N."/>
            <person name="Pu L.-L."/>
            <person name="Puazo M."/>
            <person name="Qu C."/>
            <person name="Quiroz J."/>
            <person name="Raj R."/>
            <person name="Weissenberger G."/>
            <person name="Xin Y."/>
            <person name="Zou X."/>
            <person name="Han Y."/>
            <person name="Richards S."/>
            <person name="Worley K."/>
            <person name="Muzny D."/>
            <person name="Gibbs R."/>
        </authorList>
    </citation>
    <scope>NUCLEOTIDE SEQUENCE</scope>
    <source>
        <strain evidence="3">Sampled in the wild</strain>
    </source>
</reference>
<keyword evidence="2" id="KW-0472">Membrane</keyword>
<dbReference type="AlphaFoldDB" id="A0A8K0KI96"/>
<gene>
    <name evidence="3" type="ORF">J437_LFUL016361</name>
</gene>
<proteinExistence type="predicted"/>
<feature type="region of interest" description="Disordered" evidence="1">
    <location>
        <begin position="118"/>
        <end position="145"/>
    </location>
</feature>
<dbReference type="Proteomes" id="UP000792457">
    <property type="component" value="Unassembled WGS sequence"/>
</dbReference>
<accession>A0A8K0KI96</accession>
<reference evidence="3" key="2">
    <citation type="submission" date="2017-10" db="EMBL/GenBank/DDBJ databases">
        <title>Ladona fulva Genome sequencing and assembly.</title>
        <authorList>
            <person name="Murali S."/>
            <person name="Richards S."/>
            <person name="Bandaranaike D."/>
            <person name="Bellair M."/>
            <person name="Blankenburg K."/>
            <person name="Chao H."/>
            <person name="Dinh H."/>
            <person name="Doddapaneni H."/>
            <person name="Dugan-Rocha S."/>
            <person name="Elkadiri S."/>
            <person name="Gnanaolivu R."/>
            <person name="Hernandez B."/>
            <person name="Skinner E."/>
            <person name="Javaid M."/>
            <person name="Lee S."/>
            <person name="Li M."/>
            <person name="Ming W."/>
            <person name="Munidasa M."/>
            <person name="Muniz J."/>
            <person name="Nguyen L."/>
            <person name="Hughes D."/>
            <person name="Osuji N."/>
            <person name="Pu L.-L."/>
            <person name="Puazo M."/>
            <person name="Qu C."/>
            <person name="Quiroz J."/>
            <person name="Raj R."/>
            <person name="Weissenberger G."/>
            <person name="Xin Y."/>
            <person name="Zou X."/>
            <person name="Han Y."/>
            <person name="Worley K."/>
            <person name="Muzny D."/>
            <person name="Gibbs R."/>
        </authorList>
    </citation>
    <scope>NUCLEOTIDE SEQUENCE</scope>
    <source>
        <strain evidence="3">Sampled in the wild</strain>
    </source>
</reference>
<evidence type="ECO:0000256" key="2">
    <source>
        <dbReference type="SAM" id="Phobius"/>
    </source>
</evidence>
<evidence type="ECO:0000313" key="3">
    <source>
        <dbReference type="EMBL" id="KAG8235726.1"/>
    </source>
</evidence>
<keyword evidence="2" id="KW-0812">Transmembrane</keyword>
<protein>
    <submittedName>
        <fullName evidence="3">Uncharacterized protein</fullName>
    </submittedName>
</protein>